<dbReference type="InterPro" id="IPR036259">
    <property type="entry name" value="MFS_trans_sf"/>
</dbReference>
<dbReference type="PANTHER" id="PTHR24064">
    <property type="entry name" value="SOLUTE CARRIER FAMILY 22 MEMBER"/>
    <property type="match status" value="1"/>
</dbReference>
<feature type="transmembrane region" description="Helical" evidence="5">
    <location>
        <begin position="216"/>
        <end position="237"/>
    </location>
</feature>
<proteinExistence type="predicted"/>
<feature type="transmembrane region" description="Helical" evidence="5">
    <location>
        <begin position="34"/>
        <end position="60"/>
    </location>
</feature>
<dbReference type="SUPFAM" id="SSF103473">
    <property type="entry name" value="MFS general substrate transporter"/>
    <property type="match status" value="1"/>
</dbReference>
<evidence type="ECO:0000259" key="6">
    <source>
        <dbReference type="PROSITE" id="PS50850"/>
    </source>
</evidence>
<evidence type="ECO:0000256" key="2">
    <source>
        <dbReference type="ARBA" id="ARBA00022692"/>
    </source>
</evidence>
<evidence type="ECO:0000313" key="8">
    <source>
        <dbReference type="Proteomes" id="UP000298663"/>
    </source>
</evidence>
<keyword evidence="2 5" id="KW-0812">Transmembrane</keyword>
<accession>A0A4U5PIW5</accession>
<dbReference type="STRING" id="34508.A0A4U5PIW5"/>
<reference evidence="7 8" key="2">
    <citation type="journal article" date="2019" name="G3 (Bethesda)">
        <title>Hybrid Assembly of the Genome of the Entomopathogenic Nematode Steinernema carpocapsae Identifies the X-Chromosome.</title>
        <authorList>
            <person name="Serra L."/>
            <person name="Macchietto M."/>
            <person name="Macias-Munoz A."/>
            <person name="McGill C.J."/>
            <person name="Rodriguez I.M."/>
            <person name="Rodriguez B."/>
            <person name="Murad R."/>
            <person name="Mortazavi A."/>
        </authorList>
    </citation>
    <scope>NUCLEOTIDE SEQUENCE [LARGE SCALE GENOMIC DNA]</scope>
    <source>
        <strain evidence="7 8">ALL</strain>
    </source>
</reference>
<evidence type="ECO:0000256" key="3">
    <source>
        <dbReference type="ARBA" id="ARBA00022989"/>
    </source>
</evidence>
<feature type="transmembrane region" description="Helical" evidence="5">
    <location>
        <begin position="385"/>
        <end position="408"/>
    </location>
</feature>
<comment type="subcellular location">
    <subcellularLocation>
        <location evidence="1">Membrane</location>
        <topology evidence="1">Multi-pass membrane protein</topology>
    </subcellularLocation>
</comment>
<dbReference type="Pfam" id="PF00083">
    <property type="entry name" value="Sugar_tr"/>
    <property type="match status" value="1"/>
</dbReference>
<keyword evidence="8" id="KW-1185">Reference proteome</keyword>
<feature type="transmembrane region" description="Helical" evidence="5">
    <location>
        <begin position="181"/>
        <end position="204"/>
    </location>
</feature>
<keyword evidence="3 5" id="KW-1133">Transmembrane helix</keyword>
<dbReference type="OrthoDB" id="5296287at2759"/>
<evidence type="ECO:0000256" key="4">
    <source>
        <dbReference type="ARBA" id="ARBA00023136"/>
    </source>
</evidence>
<feature type="transmembrane region" description="Helical" evidence="5">
    <location>
        <begin position="147"/>
        <end position="169"/>
    </location>
</feature>
<dbReference type="Proteomes" id="UP000298663">
    <property type="component" value="Unassembled WGS sequence"/>
</dbReference>
<feature type="transmembrane region" description="Helical" evidence="5">
    <location>
        <begin position="332"/>
        <end position="353"/>
    </location>
</feature>
<dbReference type="PROSITE" id="PS50850">
    <property type="entry name" value="MFS"/>
    <property type="match status" value="1"/>
</dbReference>
<dbReference type="GO" id="GO:0022857">
    <property type="term" value="F:transmembrane transporter activity"/>
    <property type="evidence" value="ECO:0007669"/>
    <property type="project" value="InterPro"/>
</dbReference>
<dbReference type="AlphaFoldDB" id="A0A4U5PIW5"/>
<feature type="domain" description="Major facilitator superfamily (MFS) profile" evidence="6">
    <location>
        <begin position="38"/>
        <end position="473"/>
    </location>
</feature>
<dbReference type="GO" id="GO:0016020">
    <property type="term" value="C:membrane"/>
    <property type="evidence" value="ECO:0007669"/>
    <property type="project" value="UniProtKB-SubCell"/>
</dbReference>
<keyword evidence="4 5" id="KW-0472">Membrane</keyword>
<feature type="transmembrane region" description="Helical" evidence="5">
    <location>
        <begin position="91"/>
        <end position="112"/>
    </location>
</feature>
<dbReference type="Gene3D" id="1.20.1250.20">
    <property type="entry name" value="MFS general substrate transporter like domains"/>
    <property type="match status" value="1"/>
</dbReference>
<gene>
    <name evidence="7" type="ORF">L596_010433</name>
</gene>
<name>A0A4U5PIW5_STECR</name>
<evidence type="ECO:0000313" key="7">
    <source>
        <dbReference type="EMBL" id="TKR96416.1"/>
    </source>
</evidence>
<protein>
    <recommendedName>
        <fullName evidence="6">Major facilitator superfamily (MFS) profile domain-containing protein</fullName>
    </recommendedName>
</protein>
<dbReference type="InterPro" id="IPR020846">
    <property type="entry name" value="MFS_dom"/>
</dbReference>
<sequence>MEVEDALLEKDKVYKEKYVGPDDVLDELGAKNGYIIYIFVAMSFAWFVYAPAGFMCAFINESDDSHCSLNGTDCHPTVSIQSEFNLYGDLASLPAASISAAIMGDIFGASILSGLSDEYGRKPIVCVACIVVGMIGVLSAFSPNIYVYIGFRFFQGAFFAGLGMVNWILSYESIPHSIRAYSSMIFGITWVFGYCALAPIAYYIHDWRWVTVVSSIPAVLAGIVYYFTIPESFHFLVSKRDLPKVKKWMKTAERLGKKKLIITPEKLFEDMAMSHPHKADAKEISFFDGIKELTSNRALMTDICIMTYLWIANGFIYYALSLFSTALAGNRYLNYVLMGLVEIPAYVILPYLLDHFGRRWVITIFHAIIGISLLAVLLVPEGSVYLTLTLWLIAKGAVSASFNGIFIYASEVFPTTYRNFCIGICSVIAKFLKIFAPHVGALTAIDPRIPMAFYGFLGLTSALLTLLLPETLNKPLPDTLSDVPTE</sequence>
<evidence type="ECO:0000256" key="5">
    <source>
        <dbReference type="SAM" id="Phobius"/>
    </source>
</evidence>
<comment type="caution">
    <text evidence="7">The sequence shown here is derived from an EMBL/GenBank/DDBJ whole genome shotgun (WGS) entry which is preliminary data.</text>
</comment>
<feature type="transmembrane region" description="Helical" evidence="5">
    <location>
        <begin position="360"/>
        <end position="379"/>
    </location>
</feature>
<organism evidence="7 8">
    <name type="scientific">Steinernema carpocapsae</name>
    <name type="common">Entomopathogenic nematode</name>
    <dbReference type="NCBI Taxonomy" id="34508"/>
    <lineage>
        <taxon>Eukaryota</taxon>
        <taxon>Metazoa</taxon>
        <taxon>Ecdysozoa</taxon>
        <taxon>Nematoda</taxon>
        <taxon>Chromadorea</taxon>
        <taxon>Rhabditida</taxon>
        <taxon>Tylenchina</taxon>
        <taxon>Panagrolaimomorpha</taxon>
        <taxon>Strongyloidoidea</taxon>
        <taxon>Steinernematidae</taxon>
        <taxon>Steinernema</taxon>
    </lineage>
</organism>
<dbReference type="CDD" id="cd17317">
    <property type="entry name" value="MFS_SLC22"/>
    <property type="match status" value="1"/>
</dbReference>
<evidence type="ECO:0000256" key="1">
    <source>
        <dbReference type="ARBA" id="ARBA00004141"/>
    </source>
</evidence>
<feature type="transmembrane region" description="Helical" evidence="5">
    <location>
        <begin position="124"/>
        <end position="141"/>
    </location>
</feature>
<dbReference type="PROSITE" id="PS00216">
    <property type="entry name" value="SUGAR_TRANSPORT_1"/>
    <property type="match status" value="1"/>
</dbReference>
<reference evidence="7 8" key="1">
    <citation type="journal article" date="2015" name="Genome Biol.">
        <title>Comparative genomics of Steinernema reveals deeply conserved gene regulatory networks.</title>
        <authorList>
            <person name="Dillman A.R."/>
            <person name="Macchietto M."/>
            <person name="Porter C.F."/>
            <person name="Rogers A."/>
            <person name="Williams B."/>
            <person name="Antoshechkin I."/>
            <person name="Lee M.M."/>
            <person name="Goodwin Z."/>
            <person name="Lu X."/>
            <person name="Lewis E.E."/>
            <person name="Goodrich-Blair H."/>
            <person name="Stock S.P."/>
            <person name="Adams B.J."/>
            <person name="Sternberg P.W."/>
            <person name="Mortazavi A."/>
        </authorList>
    </citation>
    <scope>NUCLEOTIDE SEQUENCE [LARGE SCALE GENOMIC DNA]</scope>
    <source>
        <strain evidence="7 8">ALL</strain>
    </source>
</reference>
<feature type="transmembrane region" description="Helical" evidence="5">
    <location>
        <begin position="299"/>
        <end position="320"/>
    </location>
</feature>
<feature type="transmembrane region" description="Helical" evidence="5">
    <location>
        <begin position="451"/>
        <end position="468"/>
    </location>
</feature>
<feature type="transmembrane region" description="Helical" evidence="5">
    <location>
        <begin position="420"/>
        <end position="445"/>
    </location>
</feature>
<dbReference type="EMBL" id="AZBU02000002">
    <property type="protein sequence ID" value="TKR96416.1"/>
    <property type="molecule type" value="Genomic_DNA"/>
</dbReference>
<dbReference type="InterPro" id="IPR005829">
    <property type="entry name" value="Sugar_transporter_CS"/>
</dbReference>
<dbReference type="InterPro" id="IPR005828">
    <property type="entry name" value="MFS_sugar_transport-like"/>
</dbReference>